<keyword evidence="2" id="KW-0575">Peroxidase</keyword>
<evidence type="ECO:0000313" key="2">
    <source>
        <dbReference type="EMBL" id="RZU35262.1"/>
    </source>
</evidence>
<protein>
    <submittedName>
        <fullName evidence="2">Alkylhydroperoxidase family enzyme</fullName>
    </submittedName>
</protein>
<dbReference type="GO" id="GO:0051920">
    <property type="term" value="F:peroxiredoxin activity"/>
    <property type="evidence" value="ECO:0007669"/>
    <property type="project" value="InterPro"/>
</dbReference>
<keyword evidence="2" id="KW-0560">Oxidoreductase</keyword>
<reference evidence="2 3" key="1">
    <citation type="submission" date="2019-02" db="EMBL/GenBank/DDBJ databases">
        <title>Genomic Encyclopedia of Archaeal and Bacterial Type Strains, Phase II (KMG-II): from individual species to whole genera.</title>
        <authorList>
            <person name="Goeker M."/>
        </authorList>
    </citation>
    <scope>NUCLEOTIDE SEQUENCE [LARGE SCALE GENOMIC DNA]</scope>
    <source>
        <strain evidence="2 3">DSM 18101</strain>
    </source>
</reference>
<comment type="caution">
    <text evidence="2">The sequence shown here is derived from an EMBL/GenBank/DDBJ whole genome shotgun (WGS) entry which is preliminary data.</text>
</comment>
<dbReference type="EMBL" id="SHKW01000003">
    <property type="protein sequence ID" value="RZU35262.1"/>
    <property type="molecule type" value="Genomic_DNA"/>
</dbReference>
<evidence type="ECO:0000259" key="1">
    <source>
        <dbReference type="Pfam" id="PF02627"/>
    </source>
</evidence>
<dbReference type="InterPro" id="IPR003779">
    <property type="entry name" value="CMD-like"/>
</dbReference>
<gene>
    <name evidence="2" type="ORF">BDD14_6028</name>
</gene>
<dbReference type="AlphaFoldDB" id="A0A4Q7YD86"/>
<name>A0A4Q7YD86_9BACT</name>
<dbReference type="InterPro" id="IPR029032">
    <property type="entry name" value="AhpD-like"/>
</dbReference>
<proteinExistence type="predicted"/>
<dbReference type="OrthoDB" id="949132at2"/>
<dbReference type="RefSeq" id="WP_130424541.1">
    <property type="nucleotide sequence ID" value="NZ_SHKW01000003.1"/>
</dbReference>
<feature type="domain" description="Carboxymuconolactone decarboxylase-like" evidence="1">
    <location>
        <begin position="48"/>
        <end position="125"/>
    </location>
</feature>
<dbReference type="Proteomes" id="UP000292958">
    <property type="component" value="Unassembled WGS sequence"/>
</dbReference>
<dbReference type="Pfam" id="PF02627">
    <property type="entry name" value="CMD"/>
    <property type="match status" value="1"/>
</dbReference>
<dbReference type="PANTHER" id="PTHR34846">
    <property type="entry name" value="4-CARBOXYMUCONOLACTONE DECARBOXYLASE FAMILY PROTEIN (AFU_ORTHOLOGUE AFUA_6G11590)"/>
    <property type="match status" value="1"/>
</dbReference>
<keyword evidence="3" id="KW-1185">Reference proteome</keyword>
<accession>A0A4Q7YD86</accession>
<evidence type="ECO:0000313" key="3">
    <source>
        <dbReference type="Proteomes" id="UP000292958"/>
    </source>
</evidence>
<dbReference type="PANTHER" id="PTHR34846:SF11">
    <property type="entry name" value="4-CARBOXYMUCONOLACTONE DECARBOXYLASE FAMILY PROTEIN (AFU_ORTHOLOGUE AFUA_6G11590)"/>
    <property type="match status" value="1"/>
</dbReference>
<organism evidence="2 3">
    <name type="scientific">Edaphobacter modestus</name>
    <dbReference type="NCBI Taxonomy" id="388466"/>
    <lineage>
        <taxon>Bacteria</taxon>
        <taxon>Pseudomonadati</taxon>
        <taxon>Acidobacteriota</taxon>
        <taxon>Terriglobia</taxon>
        <taxon>Terriglobales</taxon>
        <taxon>Acidobacteriaceae</taxon>
        <taxon>Edaphobacter</taxon>
    </lineage>
</organism>
<dbReference type="Gene3D" id="1.20.1290.10">
    <property type="entry name" value="AhpD-like"/>
    <property type="match status" value="1"/>
</dbReference>
<sequence length="183" mass="20446">MSTHSNARSLKLIDPETASEPIADAFALLPVINVFRAMANAETLYPHFSNLLLRLFQPLELDKALERMIVLRVASQSGCFYAWRQNVVVAHSVGVKDEQIAALEKGDVKADCFTEAEQVAFTFTDEVMQLIEATDETYDAARKHFSDRALTEILYVIGTYMLIVRVIRTGRVPLDDEPAASPQ</sequence>
<dbReference type="SUPFAM" id="SSF69118">
    <property type="entry name" value="AhpD-like"/>
    <property type="match status" value="1"/>
</dbReference>